<comment type="caution">
    <text evidence="2">The sequence shown here is derived from an EMBL/GenBank/DDBJ whole genome shotgun (WGS) entry which is preliminary data.</text>
</comment>
<feature type="compositionally biased region" description="Low complexity" evidence="1">
    <location>
        <begin position="175"/>
        <end position="188"/>
    </location>
</feature>
<dbReference type="Proteomes" id="UP000440732">
    <property type="component" value="Unassembled WGS sequence"/>
</dbReference>
<evidence type="ECO:0000256" key="1">
    <source>
        <dbReference type="SAM" id="MobiDB-lite"/>
    </source>
</evidence>
<dbReference type="EMBL" id="QXGA01000802">
    <property type="protein sequence ID" value="KAE9140731.1"/>
    <property type="molecule type" value="Genomic_DNA"/>
</dbReference>
<organism evidence="2 3">
    <name type="scientific">Phytophthora fragariae</name>
    <dbReference type="NCBI Taxonomy" id="53985"/>
    <lineage>
        <taxon>Eukaryota</taxon>
        <taxon>Sar</taxon>
        <taxon>Stramenopiles</taxon>
        <taxon>Oomycota</taxon>
        <taxon>Peronosporomycetes</taxon>
        <taxon>Peronosporales</taxon>
        <taxon>Peronosporaceae</taxon>
        <taxon>Phytophthora</taxon>
    </lineage>
</organism>
<accession>A0A6A3TQJ5</accession>
<proteinExistence type="predicted"/>
<reference evidence="2 3" key="1">
    <citation type="submission" date="2018-08" db="EMBL/GenBank/DDBJ databases">
        <title>Genomic investigation of the strawberry pathogen Phytophthora fragariae indicates pathogenicity is determined by transcriptional variation in three key races.</title>
        <authorList>
            <person name="Adams T.M."/>
            <person name="Armitage A.D."/>
            <person name="Sobczyk M.K."/>
            <person name="Bates H.J."/>
            <person name="Dunwell J.M."/>
            <person name="Nellist C.F."/>
            <person name="Harrison R.J."/>
        </authorList>
    </citation>
    <scope>NUCLEOTIDE SEQUENCE [LARGE SCALE GENOMIC DNA]</scope>
    <source>
        <strain evidence="2 3">NOV-5</strain>
    </source>
</reference>
<evidence type="ECO:0000313" key="2">
    <source>
        <dbReference type="EMBL" id="KAE9140731.1"/>
    </source>
</evidence>
<dbReference type="AlphaFoldDB" id="A0A6A3TQJ5"/>
<feature type="region of interest" description="Disordered" evidence="1">
    <location>
        <begin position="165"/>
        <end position="188"/>
    </location>
</feature>
<gene>
    <name evidence="2" type="ORF">PF006_g13463</name>
</gene>
<evidence type="ECO:0000313" key="3">
    <source>
        <dbReference type="Proteomes" id="UP000440732"/>
    </source>
</evidence>
<feature type="region of interest" description="Disordered" evidence="1">
    <location>
        <begin position="1"/>
        <end position="20"/>
    </location>
</feature>
<feature type="compositionally biased region" description="Basic and acidic residues" evidence="1">
    <location>
        <begin position="8"/>
        <end position="20"/>
    </location>
</feature>
<protein>
    <submittedName>
        <fullName evidence="2">Uncharacterized protein</fullName>
    </submittedName>
</protein>
<name>A0A6A3TQJ5_9STRA</name>
<sequence length="188" mass="21598">MHRQGHQAQREHERQEHHTVNAERCDCGHRAVRHKTNFERLQKFYKFFFANDEARRAPSTRTCRSKWRGRRSRTSFRRPRSSSADNIPYNAIRMQLKHAGGDAISEASKDRPVLQANKAHLQKMKHITKTLGFLESHIIKNKGPYGTGPTPTLILQSTACCSASTRVHPESQPPSQTRTRTCSVSSRR</sequence>